<sequence length="153" mass="17396">MNKKKVNFFERLAARITCWTGSFAAFGSAFVLVLIWLVLGPVFHYSDTWQLVINTGTTIITFLMVFLIQKTQNKDSRATQLKLDELIAASKEASNRMVDIEDLTEDELEVLHRYYQRLSGKIDERKNQHGRQPSDAARPVQDPGAGTKQPELP</sequence>
<feature type="transmembrane region" description="Helical" evidence="2">
    <location>
        <begin position="12"/>
        <end position="39"/>
    </location>
</feature>
<dbReference type="EMBL" id="JAJNEC010000003">
    <property type="protein sequence ID" value="MCD2421562.1"/>
    <property type="molecule type" value="Genomic_DNA"/>
</dbReference>
<gene>
    <name evidence="3" type="ORF">LQ567_02235</name>
</gene>
<keyword evidence="2" id="KW-0812">Transmembrane</keyword>
<name>A0ABS8PMN5_9BACT</name>
<evidence type="ECO:0000256" key="2">
    <source>
        <dbReference type="SAM" id="Phobius"/>
    </source>
</evidence>
<keyword evidence="4" id="KW-1185">Reference proteome</keyword>
<feature type="transmembrane region" description="Helical" evidence="2">
    <location>
        <begin position="51"/>
        <end position="68"/>
    </location>
</feature>
<feature type="region of interest" description="Disordered" evidence="1">
    <location>
        <begin position="121"/>
        <end position="153"/>
    </location>
</feature>
<dbReference type="RefSeq" id="WP_231002467.1">
    <property type="nucleotide sequence ID" value="NZ_JAJNEC010000003.1"/>
</dbReference>
<reference evidence="3 4" key="1">
    <citation type="submission" date="2021-11" db="EMBL/GenBank/DDBJ databases">
        <title>Genomic of Niabella pedocola.</title>
        <authorList>
            <person name="Wu T."/>
        </authorList>
    </citation>
    <scope>NUCLEOTIDE SEQUENCE [LARGE SCALE GENOMIC DNA]</scope>
    <source>
        <strain evidence="3 4">JCM 31011</strain>
    </source>
</reference>
<keyword evidence="2" id="KW-0472">Membrane</keyword>
<keyword evidence="2" id="KW-1133">Transmembrane helix</keyword>
<protein>
    <submittedName>
        <fullName evidence="3">Low affinity iron permease family protein</fullName>
    </submittedName>
</protein>
<evidence type="ECO:0000256" key="1">
    <source>
        <dbReference type="SAM" id="MobiDB-lite"/>
    </source>
</evidence>
<evidence type="ECO:0000313" key="3">
    <source>
        <dbReference type="EMBL" id="MCD2421562.1"/>
    </source>
</evidence>
<organism evidence="3 4">
    <name type="scientific">Niabella pedocola</name>
    <dbReference type="NCBI Taxonomy" id="1752077"/>
    <lineage>
        <taxon>Bacteria</taxon>
        <taxon>Pseudomonadati</taxon>
        <taxon>Bacteroidota</taxon>
        <taxon>Chitinophagia</taxon>
        <taxon>Chitinophagales</taxon>
        <taxon>Chitinophagaceae</taxon>
        <taxon>Niabella</taxon>
    </lineage>
</organism>
<accession>A0ABS8PMN5</accession>
<dbReference type="Pfam" id="PF04120">
    <property type="entry name" value="Iron_permease"/>
    <property type="match status" value="1"/>
</dbReference>
<dbReference type="Proteomes" id="UP001199816">
    <property type="component" value="Unassembled WGS sequence"/>
</dbReference>
<evidence type="ECO:0000313" key="4">
    <source>
        <dbReference type="Proteomes" id="UP001199816"/>
    </source>
</evidence>
<comment type="caution">
    <text evidence="3">The sequence shown here is derived from an EMBL/GenBank/DDBJ whole genome shotgun (WGS) entry which is preliminary data.</text>
</comment>
<dbReference type="InterPro" id="IPR007251">
    <property type="entry name" value="Iron_permease_Fet4"/>
</dbReference>
<proteinExistence type="predicted"/>